<keyword evidence="4 6" id="KW-0378">Hydrolase</keyword>
<dbReference type="FunFam" id="3.40.710.10:FF:000005">
    <property type="entry name" value="Glutaminase"/>
    <property type="match status" value="1"/>
</dbReference>
<comment type="similarity">
    <text evidence="1 6">Belongs to the glutaminase family.</text>
</comment>
<accession>A0A1D7TKJ3</accession>
<feature type="binding site" evidence="6">
    <location>
        <position position="259"/>
    </location>
    <ligand>
        <name>substrate</name>
    </ligand>
</feature>
<dbReference type="PANTHER" id="PTHR12544:SF29">
    <property type="entry name" value="GLUTAMINASE"/>
    <property type="match status" value="1"/>
</dbReference>
<dbReference type="GO" id="GO:0006537">
    <property type="term" value="P:glutamate biosynthetic process"/>
    <property type="evidence" value="ECO:0007669"/>
    <property type="project" value="TreeGrafter"/>
</dbReference>
<dbReference type="InterPro" id="IPR012338">
    <property type="entry name" value="Beta-lactam/transpept-like"/>
</dbReference>
<dbReference type="GO" id="GO:0006543">
    <property type="term" value="P:L-glutamine catabolic process"/>
    <property type="evidence" value="ECO:0007669"/>
    <property type="project" value="TreeGrafter"/>
</dbReference>
<feature type="binding site" evidence="6">
    <location>
        <position position="189"/>
    </location>
    <ligand>
        <name>substrate</name>
    </ligand>
</feature>
<dbReference type="KEGG" id="shal:SHALO_1663"/>
<feature type="binding site" evidence="6">
    <location>
        <position position="64"/>
    </location>
    <ligand>
        <name>substrate</name>
    </ligand>
</feature>
<protein>
    <recommendedName>
        <fullName evidence="3 6">Glutaminase</fullName>
        <ecNumber evidence="3 6">3.5.1.2</ecNumber>
    </recommendedName>
</protein>
<evidence type="ECO:0000313" key="8">
    <source>
        <dbReference type="Proteomes" id="UP000094609"/>
    </source>
</evidence>
<comment type="catalytic activity">
    <reaction evidence="5 6">
        <text>L-glutamine + H2O = L-glutamate + NH4(+)</text>
        <dbReference type="Rhea" id="RHEA:15889"/>
        <dbReference type="ChEBI" id="CHEBI:15377"/>
        <dbReference type="ChEBI" id="CHEBI:28938"/>
        <dbReference type="ChEBI" id="CHEBI:29985"/>
        <dbReference type="ChEBI" id="CHEBI:58359"/>
        <dbReference type="EC" id="3.5.1.2"/>
    </reaction>
</comment>
<name>A0A1D7TKJ3_9BACT</name>
<keyword evidence="8" id="KW-1185">Reference proteome</keyword>
<proteinExistence type="inferred from homology"/>
<dbReference type="NCBIfam" id="TIGR03814">
    <property type="entry name" value="Gln_ase"/>
    <property type="match status" value="1"/>
</dbReference>
<dbReference type="STRING" id="1193502.SHALO_1663"/>
<dbReference type="RefSeq" id="WP_069478131.1">
    <property type="nucleotide sequence ID" value="NZ_CP017111.1"/>
</dbReference>
<evidence type="ECO:0000256" key="1">
    <source>
        <dbReference type="ARBA" id="ARBA00011076"/>
    </source>
</evidence>
<sequence length="305" mass="33779">MLDYQTILDEILHEITPYLGEGRVASYIPELARVEPSSFAMSLMCVDGSQFHVGEYEKRFSIQSISKLFTLTLAMQLANDSLWERIGKEPSGTPFNSLVQLEYEHGIPRNPFINAGALVVTDVILSHLQDAHQSVLEFIRTLCAKDDINFDFSVAKSEEQTGFRNHAMANFLKSFNNLEHEPSRVLNAYFHHCSIAMSTQELAKSALFLSNGGIQPWSDAPILNARQTKRINALMLTCGTYDSVGDFAYRVGLPAKSGVGGGILATLPGKFSLCVWSPRLNEKGNSFAGTKALELFTTKTKLSIF</sequence>
<evidence type="ECO:0000256" key="2">
    <source>
        <dbReference type="ARBA" id="ARBA00011881"/>
    </source>
</evidence>
<dbReference type="NCBIfam" id="NF002132">
    <property type="entry name" value="PRK00971.1-1"/>
    <property type="match status" value="1"/>
</dbReference>
<dbReference type="SUPFAM" id="SSF56601">
    <property type="entry name" value="beta-lactamase/transpeptidase-like"/>
    <property type="match status" value="1"/>
</dbReference>
<feature type="binding site" evidence="6">
    <location>
        <position position="158"/>
    </location>
    <ligand>
        <name>substrate</name>
    </ligand>
</feature>
<gene>
    <name evidence="6" type="primary">glsA</name>
    <name evidence="7" type="ORF">SHALO_1663</name>
</gene>
<dbReference type="Proteomes" id="UP000094609">
    <property type="component" value="Chromosome"/>
</dbReference>
<dbReference type="EC" id="3.5.1.2" evidence="3 6"/>
<feature type="binding site" evidence="6">
    <location>
        <position position="165"/>
    </location>
    <ligand>
        <name>substrate</name>
    </ligand>
</feature>
<dbReference type="EMBL" id="CP017111">
    <property type="protein sequence ID" value="AOO65434.1"/>
    <property type="molecule type" value="Genomic_DNA"/>
</dbReference>
<dbReference type="InterPro" id="IPR015868">
    <property type="entry name" value="Glutaminase"/>
</dbReference>
<keyword evidence="6" id="KW-0007">Acetylation</keyword>
<feature type="binding site" evidence="6">
    <location>
        <position position="241"/>
    </location>
    <ligand>
        <name>substrate</name>
    </ligand>
</feature>
<evidence type="ECO:0000256" key="3">
    <source>
        <dbReference type="ARBA" id="ARBA00012918"/>
    </source>
</evidence>
<dbReference type="PANTHER" id="PTHR12544">
    <property type="entry name" value="GLUTAMINASE"/>
    <property type="match status" value="1"/>
</dbReference>
<dbReference type="PATRIC" id="fig|1193502.14.peg.1688"/>
<dbReference type="GO" id="GO:0004359">
    <property type="term" value="F:glutaminase activity"/>
    <property type="evidence" value="ECO:0007669"/>
    <property type="project" value="UniProtKB-UniRule"/>
</dbReference>
<comment type="subunit">
    <text evidence="2 6">Homotetramer.</text>
</comment>
<dbReference type="AlphaFoldDB" id="A0A1D7TKJ3"/>
<organism evidence="7 8">
    <name type="scientific">Sulfurospirillum halorespirans DSM 13726</name>
    <dbReference type="NCBI Taxonomy" id="1193502"/>
    <lineage>
        <taxon>Bacteria</taxon>
        <taxon>Pseudomonadati</taxon>
        <taxon>Campylobacterota</taxon>
        <taxon>Epsilonproteobacteria</taxon>
        <taxon>Campylobacterales</taxon>
        <taxon>Sulfurospirillaceae</taxon>
        <taxon>Sulfurospirillum</taxon>
    </lineage>
</organism>
<evidence type="ECO:0000256" key="4">
    <source>
        <dbReference type="ARBA" id="ARBA00022801"/>
    </source>
</evidence>
<dbReference type="Pfam" id="PF04960">
    <property type="entry name" value="Glutaminase"/>
    <property type="match status" value="1"/>
</dbReference>
<dbReference type="HAMAP" id="MF_00313">
    <property type="entry name" value="Glutaminase"/>
    <property type="match status" value="1"/>
</dbReference>
<reference evidence="8" key="1">
    <citation type="submission" date="2016-08" db="EMBL/GenBank/DDBJ databases">
        <title>Complete genome sequence of the organohalide-respiring Epsilonproteobacterium Sulfurospirillum halorespirans.</title>
        <authorList>
            <person name="Goris T."/>
            <person name="Zimmermann J."/>
            <person name="Schenz B."/>
            <person name="Lemos M."/>
            <person name="Hackermueller J."/>
            <person name="Diekert G."/>
        </authorList>
    </citation>
    <scope>NUCLEOTIDE SEQUENCE [LARGE SCALE GENOMIC DNA]</scope>
    <source>
        <strain>DSM 13726</strain>
        <strain evidence="8">PCE-M2</strain>
    </source>
</reference>
<evidence type="ECO:0000256" key="5">
    <source>
        <dbReference type="ARBA" id="ARBA00049534"/>
    </source>
</evidence>
<evidence type="ECO:0000313" key="7">
    <source>
        <dbReference type="EMBL" id="AOO65434.1"/>
    </source>
</evidence>
<feature type="binding site" evidence="6">
    <location>
        <position position="114"/>
    </location>
    <ligand>
        <name>substrate</name>
    </ligand>
</feature>
<dbReference type="Gene3D" id="3.40.710.10">
    <property type="entry name" value="DD-peptidase/beta-lactamase superfamily"/>
    <property type="match status" value="1"/>
</dbReference>
<evidence type="ECO:0000256" key="6">
    <source>
        <dbReference type="HAMAP-Rule" id="MF_00313"/>
    </source>
</evidence>
<dbReference type="NCBIfam" id="NF002133">
    <property type="entry name" value="PRK00971.1-2"/>
    <property type="match status" value="1"/>
</dbReference>